<sequence>MKLKNAIFAIATLGFLVTSCTPQSIDEHTTQDNIQNDDFIIDKGKIKIPTNG</sequence>
<dbReference type="AlphaFoldDB" id="A0A1M6DQ72"/>
<dbReference type="PROSITE" id="PS51257">
    <property type="entry name" value="PROKAR_LIPOPROTEIN"/>
    <property type="match status" value="1"/>
</dbReference>
<reference evidence="1 2" key="1">
    <citation type="submission" date="2016-11" db="EMBL/GenBank/DDBJ databases">
        <authorList>
            <person name="Jaros S."/>
            <person name="Januszkiewicz K."/>
            <person name="Wedrychowicz H."/>
        </authorList>
    </citation>
    <scope>NUCLEOTIDE SEQUENCE [LARGE SCALE GENOMIC DNA]</scope>
    <source>
        <strain evidence="1 2">DSM 21425</strain>
    </source>
</reference>
<dbReference type="Proteomes" id="UP000184225">
    <property type="component" value="Unassembled WGS sequence"/>
</dbReference>
<accession>A0A1M6DQ72</accession>
<dbReference type="EMBL" id="FQYY01000004">
    <property type="protein sequence ID" value="SHI75128.1"/>
    <property type="molecule type" value="Genomic_DNA"/>
</dbReference>
<proteinExistence type="predicted"/>
<evidence type="ECO:0000313" key="1">
    <source>
        <dbReference type="EMBL" id="SHI75128.1"/>
    </source>
</evidence>
<keyword evidence="2" id="KW-1185">Reference proteome</keyword>
<name>A0A1M6DQ72_9FLAO</name>
<protein>
    <submittedName>
        <fullName evidence="1">Uncharacterized protein</fullName>
    </submittedName>
</protein>
<organism evidence="1 2">
    <name type="scientific">Mesonia phycicola</name>
    <dbReference type="NCBI Taxonomy" id="579105"/>
    <lineage>
        <taxon>Bacteria</taxon>
        <taxon>Pseudomonadati</taxon>
        <taxon>Bacteroidota</taxon>
        <taxon>Flavobacteriia</taxon>
        <taxon>Flavobacteriales</taxon>
        <taxon>Flavobacteriaceae</taxon>
        <taxon>Mesonia</taxon>
    </lineage>
</organism>
<gene>
    <name evidence="1" type="ORF">SAMN04488096_104102</name>
</gene>
<evidence type="ECO:0000313" key="2">
    <source>
        <dbReference type="Proteomes" id="UP000184225"/>
    </source>
</evidence>
<dbReference type="STRING" id="579105.SAMN04488096_104102"/>